<evidence type="ECO:0000256" key="1">
    <source>
        <dbReference type="SAM" id="MobiDB-lite"/>
    </source>
</evidence>
<feature type="region of interest" description="Disordered" evidence="1">
    <location>
        <begin position="1"/>
        <end position="21"/>
    </location>
</feature>
<proteinExistence type="predicted"/>
<protein>
    <submittedName>
        <fullName evidence="2">Uncharacterized protein</fullName>
    </submittedName>
</protein>
<organism evidence="2 3">
    <name type="scientific">Citrus x changshan-huyou</name>
    <dbReference type="NCBI Taxonomy" id="2935761"/>
    <lineage>
        <taxon>Eukaryota</taxon>
        <taxon>Viridiplantae</taxon>
        <taxon>Streptophyta</taxon>
        <taxon>Embryophyta</taxon>
        <taxon>Tracheophyta</taxon>
        <taxon>Spermatophyta</taxon>
        <taxon>Magnoliopsida</taxon>
        <taxon>eudicotyledons</taxon>
        <taxon>Gunneridae</taxon>
        <taxon>Pentapetalae</taxon>
        <taxon>rosids</taxon>
        <taxon>malvids</taxon>
        <taxon>Sapindales</taxon>
        <taxon>Rutaceae</taxon>
        <taxon>Aurantioideae</taxon>
        <taxon>Citrus</taxon>
    </lineage>
</organism>
<dbReference type="Proteomes" id="UP001428341">
    <property type="component" value="Unassembled WGS sequence"/>
</dbReference>
<dbReference type="AlphaFoldDB" id="A0AAP0QB18"/>
<evidence type="ECO:0000313" key="2">
    <source>
        <dbReference type="EMBL" id="KAK9181101.1"/>
    </source>
</evidence>
<dbReference type="EMBL" id="JBCGBO010000024">
    <property type="protein sequence ID" value="KAK9181101.1"/>
    <property type="molecule type" value="Genomic_DNA"/>
</dbReference>
<reference evidence="2 3" key="1">
    <citation type="submission" date="2024-05" db="EMBL/GenBank/DDBJ databases">
        <title>Haplotype-resolved chromosome-level genome assembly of Huyou (Citrus changshanensis).</title>
        <authorList>
            <person name="Miao C."/>
            <person name="Chen W."/>
            <person name="Wu Y."/>
            <person name="Wang L."/>
            <person name="Zhao S."/>
            <person name="Grierson D."/>
            <person name="Xu C."/>
            <person name="Chen K."/>
        </authorList>
    </citation>
    <scope>NUCLEOTIDE SEQUENCE [LARGE SCALE GENOMIC DNA]</scope>
    <source>
        <strain evidence="2">01-14</strain>
        <tissue evidence="2">Leaf</tissue>
    </source>
</reference>
<name>A0AAP0QB18_9ROSI</name>
<gene>
    <name evidence="2" type="ORF">WN944_024238</name>
</gene>
<keyword evidence="3" id="KW-1185">Reference proteome</keyword>
<accession>A0AAP0QB18</accession>
<comment type="caution">
    <text evidence="2">The sequence shown here is derived from an EMBL/GenBank/DDBJ whole genome shotgun (WGS) entry which is preliminary data.</text>
</comment>
<evidence type="ECO:0000313" key="3">
    <source>
        <dbReference type="Proteomes" id="UP001428341"/>
    </source>
</evidence>
<sequence>MEEKPKQPKPPSSSSNCFPSNLHPDGASDGCRFYSLDERKFYFQKNSVFKDFGKRHLYWFISRMARSLR</sequence>